<proteinExistence type="predicted"/>
<dbReference type="HOGENOM" id="CLU_3124767_0_0_1"/>
<protein>
    <submittedName>
        <fullName evidence="1">Uncharacterized protein</fullName>
    </submittedName>
</protein>
<evidence type="ECO:0000313" key="2">
    <source>
        <dbReference type="Proteomes" id="UP000008177"/>
    </source>
</evidence>
<name>G2XRA4_BOTF4</name>
<accession>G2XRA4</accession>
<gene>
    <name evidence="1" type="ORF">BofuT4_uP066800.1</name>
</gene>
<evidence type="ECO:0000313" key="1">
    <source>
        <dbReference type="EMBL" id="CCD43272.1"/>
    </source>
</evidence>
<dbReference type="AlphaFoldDB" id="G2XRA4"/>
<sequence length="50" mass="5674">MERCLADSDRSVPYISASTIDDKLPGVIHTEFPKEAIAVDLKRFIPEFHD</sequence>
<organism evidence="1 2">
    <name type="scientific">Botryotinia fuckeliana (strain T4)</name>
    <name type="common">Noble rot fungus</name>
    <name type="synonym">Botrytis cinerea</name>
    <dbReference type="NCBI Taxonomy" id="999810"/>
    <lineage>
        <taxon>Eukaryota</taxon>
        <taxon>Fungi</taxon>
        <taxon>Dikarya</taxon>
        <taxon>Ascomycota</taxon>
        <taxon>Pezizomycotina</taxon>
        <taxon>Leotiomycetes</taxon>
        <taxon>Helotiales</taxon>
        <taxon>Sclerotiniaceae</taxon>
        <taxon>Botrytis</taxon>
    </lineage>
</organism>
<dbReference type="Proteomes" id="UP000008177">
    <property type="component" value="Unplaced contigs"/>
</dbReference>
<dbReference type="EMBL" id="FQ790256">
    <property type="protein sequence ID" value="CCD43272.1"/>
    <property type="molecule type" value="Genomic_DNA"/>
</dbReference>
<reference evidence="2" key="1">
    <citation type="journal article" date="2011" name="PLoS Genet.">
        <title>Genomic analysis of the necrotrophic fungal pathogens Sclerotinia sclerotiorum and Botrytis cinerea.</title>
        <authorList>
            <person name="Amselem J."/>
            <person name="Cuomo C.A."/>
            <person name="van Kan J.A."/>
            <person name="Viaud M."/>
            <person name="Benito E.P."/>
            <person name="Couloux A."/>
            <person name="Coutinho P.M."/>
            <person name="de Vries R.P."/>
            <person name="Dyer P.S."/>
            <person name="Fillinger S."/>
            <person name="Fournier E."/>
            <person name="Gout L."/>
            <person name="Hahn M."/>
            <person name="Kohn L."/>
            <person name="Lapalu N."/>
            <person name="Plummer K.M."/>
            <person name="Pradier J.M."/>
            <person name="Quevillon E."/>
            <person name="Sharon A."/>
            <person name="Simon A."/>
            <person name="ten Have A."/>
            <person name="Tudzynski B."/>
            <person name="Tudzynski P."/>
            <person name="Wincker P."/>
            <person name="Andrew M."/>
            <person name="Anthouard V."/>
            <person name="Beever R.E."/>
            <person name="Beffa R."/>
            <person name="Benoit I."/>
            <person name="Bouzid O."/>
            <person name="Brault B."/>
            <person name="Chen Z."/>
            <person name="Choquer M."/>
            <person name="Collemare J."/>
            <person name="Cotton P."/>
            <person name="Danchin E.G."/>
            <person name="Da Silva C."/>
            <person name="Gautier A."/>
            <person name="Giraud C."/>
            <person name="Giraud T."/>
            <person name="Gonzalez C."/>
            <person name="Grossetete S."/>
            <person name="Guldener U."/>
            <person name="Henrissat B."/>
            <person name="Howlett B.J."/>
            <person name="Kodira C."/>
            <person name="Kretschmer M."/>
            <person name="Lappartient A."/>
            <person name="Leroch M."/>
            <person name="Levis C."/>
            <person name="Mauceli E."/>
            <person name="Neuveglise C."/>
            <person name="Oeser B."/>
            <person name="Pearson M."/>
            <person name="Poulain J."/>
            <person name="Poussereau N."/>
            <person name="Quesneville H."/>
            <person name="Rascle C."/>
            <person name="Schumacher J."/>
            <person name="Segurens B."/>
            <person name="Sexton A."/>
            <person name="Silva E."/>
            <person name="Sirven C."/>
            <person name="Soanes D.M."/>
            <person name="Talbot N.J."/>
            <person name="Templeton M."/>
            <person name="Yandava C."/>
            <person name="Yarden O."/>
            <person name="Zeng Q."/>
            <person name="Rollins J.A."/>
            <person name="Lebrun M.H."/>
            <person name="Dickman M."/>
        </authorList>
    </citation>
    <scope>NUCLEOTIDE SEQUENCE [LARGE SCALE GENOMIC DNA]</scope>
    <source>
        <strain evidence="2">T4</strain>
    </source>
</reference>
<dbReference type="InParanoid" id="G2XRA4"/>